<keyword evidence="2" id="KW-1185">Reference proteome</keyword>
<gene>
    <name evidence="1" type="ORF">PVK06_040893</name>
</gene>
<proteinExistence type="predicted"/>
<name>A0ABR0N6P8_GOSAR</name>
<dbReference type="EMBL" id="JARKNE010000011">
    <property type="protein sequence ID" value="KAK5786260.1"/>
    <property type="molecule type" value="Genomic_DNA"/>
</dbReference>
<sequence>MLLDSLGEEELKELQKCPDKLEDSVEEVDQQQTLVLSLHTIKGSHGLHTIRFKASIGGLPTPTTASRPPIPLIDERAIVMIRTYRKGRIVVGNVGSLK</sequence>
<accession>A0ABR0N6P8</accession>
<evidence type="ECO:0000313" key="1">
    <source>
        <dbReference type="EMBL" id="KAK5786260.1"/>
    </source>
</evidence>
<reference evidence="1 2" key="1">
    <citation type="submission" date="2023-03" db="EMBL/GenBank/DDBJ databases">
        <title>WGS of Gossypium arboreum.</title>
        <authorList>
            <person name="Yu D."/>
        </authorList>
    </citation>
    <scope>NUCLEOTIDE SEQUENCE [LARGE SCALE GENOMIC DNA]</scope>
    <source>
        <tissue evidence="1">Leaf</tissue>
    </source>
</reference>
<protein>
    <submittedName>
        <fullName evidence="1">Uncharacterized protein</fullName>
    </submittedName>
</protein>
<organism evidence="1 2">
    <name type="scientific">Gossypium arboreum</name>
    <name type="common">Tree cotton</name>
    <name type="synonym">Gossypium nanking</name>
    <dbReference type="NCBI Taxonomy" id="29729"/>
    <lineage>
        <taxon>Eukaryota</taxon>
        <taxon>Viridiplantae</taxon>
        <taxon>Streptophyta</taxon>
        <taxon>Embryophyta</taxon>
        <taxon>Tracheophyta</taxon>
        <taxon>Spermatophyta</taxon>
        <taxon>Magnoliopsida</taxon>
        <taxon>eudicotyledons</taxon>
        <taxon>Gunneridae</taxon>
        <taxon>Pentapetalae</taxon>
        <taxon>rosids</taxon>
        <taxon>malvids</taxon>
        <taxon>Malvales</taxon>
        <taxon>Malvaceae</taxon>
        <taxon>Malvoideae</taxon>
        <taxon>Gossypium</taxon>
    </lineage>
</organism>
<evidence type="ECO:0000313" key="2">
    <source>
        <dbReference type="Proteomes" id="UP001358586"/>
    </source>
</evidence>
<dbReference type="Proteomes" id="UP001358586">
    <property type="component" value="Chromosome 11"/>
</dbReference>
<comment type="caution">
    <text evidence="1">The sequence shown here is derived from an EMBL/GenBank/DDBJ whole genome shotgun (WGS) entry which is preliminary data.</text>
</comment>